<evidence type="ECO:0000256" key="2">
    <source>
        <dbReference type="ARBA" id="ARBA00010876"/>
    </source>
</evidence>
<dbReference type="Proteomes" id="UP001597191">
    <property type="component" value="Unassembled WGS sequence"/>
</dbReference>
<comment type="function">
    <text evidence="3">Responsible for synthesis of pseudouridine from uracil.</text>
</comment>
<accession>A0ABW4BMN6</accession>
<dbReference type="PANTHER" id="PTHR21600:SF87">
    <property type="entry name" value="RNA PSEUDOURIDYLATE SYNTHASE DOMAIN-CONTAINING PROTEIN 1"/>
    <property type="match status" value="1"/>
</dbReference>
<organism evidence="5 6">
    <name type="scientific">Lapidilactobacillus gannanensis</name>
    <dbReference type="NCBI Taxonomy" id="2486002"/>
    <lineage>
        <taxon>Bacteria</taxon>
        <taxon>Bacillati</taxon>
        <taxon>Bacillota</taxon>
        <taxon>Bacilli</taxon>
        <taxon>Lactobacillales</taxon>
        <taxon>Lactobacillaceae</taxon>
        <taxon>Lapidilactobacillus</taxon>
    </lineage>
</organism>
<dbReference type="SUPFAM" id="SSF55120">
    <property type="entry name" value="Pseudouridine synthase"/>
    <property type="match status" value="1"/>
</dbReference>
<comment type="caution">
    <text evidence="5">The sequence shown here is derived from an EMBL/GenBank/DDBJ whole genome shotgun (WGS) entry which is preliminary data.</text>
</comment>
<feature type="domain" description="Pseudouridine synthase RsuA/RluA-like" evidence="4">
    <location>
        <begin position="89"/>
        <end position="239"/>
    </location>
</feature>
<dbReference type="InterPro" id="IPR006224">
    <property type="entry name" value="PsdUridine_synth_RluA-like_CS"/>
</dbReference>
<dbReference type="InterPro" id="IPR006145">
    <property type="entry name" value="PsdUridine_synth_RsuA/RluA"/>
</dbReference>
<reference evidence="6" key="1">
    <citation type="journal article" date="2019" name="Int. J. Syst. Evol. Microbiol.">
        <title>The Global Catalogue of Microorganisms (GCM) 10K type strain sequencing project: providing services to taxonomists for standard genome sequencing and annotation.</title>
        <authorList>
            <consortium name="The Broad Institute Genomics Platform"/>
            <consortium name="The Broad Institute Genome Sequencing Center for Infectious Disease"/>
            <person name="Wu L."/>
            <person name="Ma J."/>
        </authorList>
    </citation>
    <scope>NUCLEOTIDE SEQUENCE [LARGE SCALE GENOMIC DNA]</scope>
    <source>
        <strain evidence="6">CCM 8937</strain>
    </source>
</reference>
<keyword evidence="3 5" id="KW-0413">Isomerase</keyword>
<dbReference type="InterPro" id="IPR020103">
    <property type="entry name" value="PsdUridine_synth_cat_dom_sf"/>
</dbReference>
<comment type="similarity">
    <text evidence="2 3">Belongs to the pseudouridine synthase RluA family.</text>
</comment>
<comment type="catalytic activity">
    <reaction evidence="1 3">
        <text>a uridine in RNA = a pseudouridine in RNA</text>
        <dbReference type="Rhea" id="RHEA:48348"/>
        <dbReference type="Rhea" id="RHEA-COMP:12068"/>
        <dbReference type="Rhea" id="RHEA-COMP:12069"/>
        <dbReference type="ChEBI" id="CHEBI:65314"/>
        <dbReference type="ChEBI" id="CHEBI:65315"/>
    </reaction>
</comment>
<evidence type="ECO:0000313" key="5">
    <source>
        <dbReference type="EMBL" id="MFD1411133.1"/>
    </source>
</evidence>
<dbReference type="GO" id="GO:0016853">
    <property type="term" value="F:isomerase activity"/>
    <property type="evidence" value="ECO:0007669"/>
    <property type="project" value="UniProtKB-KW"/>
</dbReference>
<dbReference type="CDD" id="cd02869">
    <property type="entry name" value="PseudoU_synth_RluA_like"/>
    <property type="match status" value="1"/>
</dbReference>
<keyword evidence="6" id="KW-1185">Reference proteome</keyword>
<protein>
    <recommendedName>
        <fullName evidence="3">Pseudouridine synthase</fullName>
        <ecNumber evidence="3">5.4.99.-</ecNumber>
    </recommendedName>
</protein>
<dbReference type="InterPro" id="IPR006225">
    <property type="entry name" value="PsdUridine_synth_RluC/D"/>
</dbReference>
<sequence>MKTKFSIILPENFPSKTVRQLLQDWLVPKKWQHFLRINQQILINHHYRSFHRLVTAGDLVTLDFSFLEATNQHYLPSPGRLPLLYQDDNLIVINKPAGIKSHPNLANERGTVFNILTQQLADPPLMVHRIDEQTSGALLVAKSAAVVPILDRELSQKIMGRDYLAWVAPARTTSLPDHGEIDLPIGRDPQDQRKRQIDWTTGQPAQTQYQVLNRDSERILLKLHLLTGRTHQIRVHLAALGLPILGDTLYNPNVKPAEHMLLHGYQLYFKQPFTEQPVTVQAPLPDYFPDAVSINSQLNKGTF</sequence>
<name>A0ABW4BMN6_9LACO</name>
<dbReference type="EC" id="5.4.99.-" evidence="3"/>
<evidence type="ECO:0000313" key="6">
    <source>
        <dbReference type="Proteomes" id="UP001597191"/>
    </source>
</evidence>
<evidence type="ECO:0000256" key="3">
    <source>
        <dbReference type="RuleBase" id="RU362028"/>
    </source>
</evidence>
<proteinExistence type="inferred from homology"/>
<evidence type="ECO:0000256" key="1">
    <source>
        <dbReference type="ARBA" id="ARBA00000073"/>
    </source>
</evidence>
<evidence type="ECO:0000259" key="4">
    <source>
        <dbReference type="Pfam" id="PF00849"/>
    </source>
</evidence>
<dbReference type="NCBIfam" id="TIGR00005">
    <property type="entry name" value="rluA_subfam"/>
    <property type="match status" value="1"/>
</dbReference>
<gene>
    <name evidence="5" type="ORF">ACFQ4R_05900</name>
</gene>
<dbReference type="PROSITE" id="PS01129">
    <property type="entry name" value="PSI_RLU"/>
    <property type="match status" value="1"/>
</dbReference>
<dbReference type="PANTHER" id="PTHR21600">
    <property type="entry name" value="MITOCHONDRIAL RNA PSEUDOURIDINE SYNTHASE"/>
    <property type="match status" value="1"/>
</dbReference>
<dbReference type="Gene3D" id="3.30.2350.10">
    <property type="entry name" value="Pseudouridine synthase"/>
    <property type="match status" value="1"/>
</dbReference>
<dbReference type="Pfam" id="PF00849">
    <property type="entry name" value="PseudoU_synth_2"/>
    <property type="match status" value="1"/>
</dbReference>
<dbReference type="RefSeq" id="WP_125650461.1">
    <property type="nucleotide sequence ID" value="NZ_JBHTOH010000035.1"/>
</dbReference>
<dbReference type="EMBL" id="JBHTOH010000035">
    <property type="protein sequence ID" value="MFD1411133.1"/>
    <property type="molecule type" value="Genomic_DNA"/>
</dbReference>
<dbReference type="InterPro" id="IPR050188">
    <property type="entry name" value="RluA_PseudoU_synthase"/>
</dbReference>